<dbReference type="AlphaFoldDB" id="A0A929MN96"/>
<dbReference type="GeneID" id="84816793"/>
<name>A0A929MN96_ABIDE</name>
<proteinExistence type="predicted"/>
<sequence length="58" mass="6366">MVKDNPLEIENIEDEELAAQDHADGHCGVGCCSTSFHVVDSEEAFQELLRGLQDEGSF</sequence>
<evidence type="ECO:0000313" key="2">
    <source>
        <dbReference type="Proteomes" id="UP000757900"/>
    </source>
</evidence>
<evidence type="ECO:0000313" key="1">
    <source>
        <dbReference type="EMBL" id="MBF0934299.1"/>
    </source>
</evidence>
<organism evidence="1 2">
    <name type="scientific">Abiotrophia defectiva</name>
    <name type="common">Streptococcus defectivus</name>
    <dbReference type="NCBI Taxonomy" id="46125"/>
    <lineage>
        <taxon>Bacteria</taxon>
        <taxon>Bacillati</taxon>
        <taxon>Bacillota</taxon>
        <taxon>Bacilli</taxon>
        <taxon>Lactobacillales</taxon>
        <taxon>Aerococcaceae</taxon>
        <taxon>Abiotrophia</taxon>
    </lineage>
</organism>
<protein>
    <submittedName>
        <fullName evidence="1">Uncharacterized protein</fullName>
    </submittedName>
</protein>
<dbReference type="EMBL" id="JABZFV010000011">
    <property type="protein sequence ID" value="MBF0934299.1"/>
    <property type="molecule type" value="Genomic_DNA"/>
</dbReference>
<dbReference type="RefSeq" id="WP_023391357.1">
    <property type="nucleotide sequence ID" value="NZ_CAJPUI010000002.1"/>
</dbReference>
<gene>
    <name evidence="1" type="ORF">HXK00_01490</name>
</gene>
<dbReference type="Proteomes" id="UP000757900">
    <property type="component" value="Unassembled WGS sequence"/>
</dbReference>
<accession>A0A929MN96</accession>
<comment type="caution">
    <text evidence="1">The sequence shown here is derived from an EMBL/GenBank/DDBJ whole genome shotgun (WGS) entry which is preliminary data.</text>
</comment>
<reference evidence="1" key="1">
    <citation type="submission" date="2020-04" db="EMBL/GenBank/DDBJ databases">
        <title>Deep metagenomics examines the oral microbiome during advanced dental caries in children, revealing novel taxa and co-occurrences with host molecules.</title>
        <authorList>
            <person name="Baker J.L."/>
            <person name="Morton J.T."/>
            <person name="Dinis M."/>
            <person name="Alvarez R."/>
            <person name="Tran N.C."/>
            <person name="Knight R."/>
            <person name="Edlund A."/>
        </authorList>
    </citation>
    <scope>NUCLEOTIDE SEQUENCE</scope>
    <source>
        <strain evidence="1">JCVI_23_bin.16</strain>
    </source>
</reference>